<evidence type="ECO:0000313" key="3">
    <source>
        <dbReference type="Proteomes" id="UP001177140"/>
    </source>
</evidence>
<organism evidence="2 3">
    <name type="scientific">Papaver nudicaule</name>
    <name type="common">Iceland poppy</name>
    <dbReference type="NCBI Taxonomy" id="74823"/>
    <lineage>
        <taxon>Eukaryota</taxon>
        <taxon>Viridiplantae</taxon>
        <taxon>Streptophyta</taxon>
        <taxon>Embryophyta</taxon>
        <taxon>Tracheophyta</taxon>
        <taxon>Spermatophyta</taxon>
        <taxon>Magnoliopsida</taxon>
        <taxon>Ranunculales</taxon>
        <taxon>Papaveraceae</taxon>
        <taxon>Papaveroideae</taxon>
        <taxon>Papaver</taxon>
    </lineage>
</organism>
<keyword evidence="3" id="KW-1185">Reference proteome</keyword>
<dbReference type="PANTHER" id="PTHR34145:SF28">
    <property type="entry name" value="F-BOX DOMAIN-CONTAINING PROTEIN"/>
    <property type="match status" value="1"/>
</dbReference>
<comment type="caution">
    <text evidence="2">The sequence shown here is derived from an EMBL/GenBank/DDBJ whole genome shotgun (WGS) entry which is preliminary data.</text>
</comment>
<proteinExistence type="predicted"/>
<dbReference type="Pfam" id="PF23622">
    <property type="entry name" value="LRR_At1g61320_AtMIF1"/>
    <property type="match status" value="1"/>
</dbReference>
<dbReference type="InterPro" id="IPR055357">
    <property type="entry name" value="LRR_At1g61320_AtMIF1"/>
</dbReference>
<feature type="domain" description="At1g61320/AtMIF1 LRR" evidence="1">
    <location>
        <begin position="24"/>
        <end position="270"/>
    </location>
</feature>
<reference evidence="2" key="1">
    <citation type="submission" date="2022-03" db="EMBL/GenBank/DDBJ databases">
        <title>A functionally conserved STORR gene fusion in Papaver species that diverged 16.8 million years ago.</title>
        <authorList>
            <person name="Catania T."/>
        </authorList>
    </citation>
    <scope>NUCLEOTIDE SEQUENCE</scope>
    <source>
        <strain evidence="2">S-191538</strain>
    </source>
</reference>
<name>A0AA41S9U4_PAPNU</name>
<evidence type="ECO:0000259" key="1">
    <source>
        <dbReference type="Pfam" id="PF23622"/>
    </source>
</evidence>
<protein>
    <recommendedName>
        <fullName evidence="1">At1g61320/AtMIF1 LRR domain-containing protein</fullName>
    </recommendedName>
</protein>
<dbReference type="Proteomes" id="UP001177140">
    <property type="component" value="Unassembled WGS sequence"/>
</dbReference>
<dbReference type="PANTHER" id="PTHR34145">
    <property type="entry name" value="OS02G0105600 PROTEIN"/>
    <property type="match status" value="1"/>
</dbReference>
<dbReference type="EMBL" id="JAJJMA010126952">
    <property type="protein sequence ID" value="MCL7032787.1"/>
    <property type="molecule type" value="Genomic_DNA"/>
</dbReference>
<evidence type="ECO:0000313" key="2">
    <source>
        <dbReference type="EMBL" id="MCL7032787.1"/>
    </source>
</evidence>
<accession>A0AA41S9U4</accession>
<dbReference type="AlphaFoldDB" id="A0AA41S9U4"/>
<dbReference type="InterPro" id="IPR053772">
    <property type="entry name" value="At1g61320/At1g61330-like"/>
</dbReference>
<sequence>MLLTDNIMLQIWDGIVSMYKNFLSVKYAELTAVDLLEDSLYELVSKCLCLEELRLIRCNFSSSSLELNSPESNLKCLPLAMSLSTFQLCCNSSIKSHHVTPLSTMQKVLLKQESNSIIMKKNEHMLFFNLLKDLHNVKVLTLFFRYLEVLDTNAGRSLLPLLCNLKHLDITLLLAENELPSLMCLLRNSPSLETLSMNLHLDRYNRAKDIYDEDEVTIPEQPLLPSDSVMHLTKIDITNFQGLKAEMEFVKIMLQSSLCLKEMVICISSRYEYLKKSFGKMFYEVLQKKRDAAVENVLACPCVSPDARILIK</sequence>
<gene>
    <name evidence="2" type="ORF">MKW94_021243</name>
</gene>